<dbReference type="InterPro" id="IPR010658">
    <property type="entry name" value="Nodulin-like"/>
</dbReference>
<dbReference type="AlphaFoldDB" id="A0A2C9U4H5"/>
<keyword evidence="4 5" id="KW-0472">Membrane</keyword>
<keyword evidence="2 5" id="KW-0812">Transmembrane</keyword>
<comment type="subcellular location">
    <subcellularLocation>
        <location evidence="1">Membrane</location>
        <topology evidence="1">Multi-pass membrane protein</topology>
    </subcellularLocation>
</comment>
<reference evidence="9" key="1">
    <citation type="submission" date="2016-02" db="EMBL/GenBank/DDBJ databases">
        <title>WGS assembly of Manihot esculenta.</title>
        <authorList>
            <person name="Bredeson J.V."/>
            <person name="Prochnik S.E."/>
            <person name="Lyons J.B."/>
            <person name="Schmutz J."/>
            <person name="Grimwood J."/>
            <person name="Vrebalov J."/>
            <person name="Bart R.S."/>
            <person name="Amuge T."/>
            <person name="Ferguson M.E."/>
            <person name="Green R."/>
            <person name="Putnam N."/>
            <person name="Stites J."/>
            <person name="Rounsley S."/>
            <person name="Rokhsar D.S."/>
        </authorList>
    </citation>
    <scope>NUCLEOTIDE SEQUENCE [LARGE SCALE GENOMIC DNA]</scope>
    <source>
        <tissue evidence="9">Leaf</tissue>
    </source>
</reference>
<feature type="transmembrane region" description="Helical" evidence="5">
    <location>
        <begin position="47"/>
        <end position="65"/>
    </location>
</feature>
<feature type="transmembrane region" description="Helical" evidence="5">
    <location>
        <begin position="453"/>
        <end position="472"/>
    </location>
</feature>
<evidence type="ECO:0000256" key="4">
    <source>
        <dbReference type="ARBA" id="ARBA00023136"/>
    </source>
</evidence>
<feature type="domain" description="Nodulin-like" evidence="7">
    <location>
        <begin position="8"/>
        <end position="254"/>
    </location>
</feature>
<evidence type="ECO:0000259" key="7">
    <source>
        <dbReference type="Pfam" id="PF06813"/>
    </source>
</evidence>
<dbReference type="EMBL" id="CM004404">
    <property type="protein sequence ID" value="OAY23999.1"/>
    <property type="molecule type" value="Genomic_DNA"/>
</dbReference>
<evidence type="ECO:0000256" key="1">
    <source>
        <dbReference type="ARBA" id="ARBA00004141"/>
    </source>
</evidence>
<name>A0A2C9U4H5_MANES</name>
<dbReference type="Gene3D" id="1.20.1250.20">
    <property type="entry name" value="MFS general substrate transporter like domains"/>
    <property type="match status" value="1"/>
</dbReference>
<feature type="transmembrane region" description="Helical" evidence="5">
    <location>
        <begin position="392"/>
        <end position="409"/>
    </location>
</feature>
<proteinExistence type="predicted"/>
<feature type="transmembrane region" description="Helical" evidence="5">
    <location>
        <begin position="106"/>
        <end position="128"/>
    </location>
</feature>
<feature type="transmembrane region" description="Helical" evidence="5">
    <location>
        <begin position="237"/>
        <end position="257"/>
    </location>
</feature>
<evidence type="ECO:0000256" key="6">
    <source>
        <dbReference type="SAM" id="SignalP"/>
    </source>
</evidence>
<feature type="transmembrane region" description="Helical" evidence="5">
    <location>
        <begin position="149"/>
        <end position="166"/>
    </location>
</feature>
<dbReference type="PANTHER" id="PTHR21576">
    <property type="entry name" value="UNCHARACTERIZED NODULIN-LIKE PROTEIN"/>
    <property type="match status" value="1"/>
</dbReference>
<dbReference type="PANTHER" id="PTHR21576:SF11">
    <property type="entry name" value="MAJOR FACILITATOR SUPERFAMILY PROTEIN"/>
    <property type="match status" value="1"/>
</dbReference>
<evidence type="ECO:0000313" key="9">
    <source>
        <dbReference type="EMBL" id="OAY23999.1"/>
    </source>
</evidence>
<accession>A0A2C9U4H5</accession>
<feature type="signal peptide" evidence="6">
    <location>
        <begin position="1"/>
        <end position="23"/>
    </location>
</feature>
<keyword evidence="3 5" id="KW-1133">Transmembrane helix</keyword>
<dbReference type="SUPFAM" id="SSF103473">
    <property type="entry name" value="MFS general substrate transporter"/>
    <property type="match status" value="1"/>
</dbReference>
<feature type="transmembrane region" description="Helical" evidence="5">
    <location>
        <begin position="360"/>
        <end position="380"/>
    </location>
</feature>
<dbReference type="Pfam" id="PF06813">
    <property type="entry name" value="Nodulin-like"/>
    <property type="match status" value="1"/>
</dbReference>
<feature type="transmembrane region" description="Helical" evidence="5">
    <location>
        <begin position="208"/>
        <end position="231"/>
    </location>
</feature>
<feature type="transmembrane region" description="Helical" evidence="5">
    <location>
        <begin position="72"/>
        <end position="94"/>
    </location>
</feature>
<feature type="domain" description="NFD4 C-terminal" evidence="8">
    <location>
        <begin position="304"/>
        <end position="518"/>
    </location>
</feature>
<evidence type="ECO:0000259" key="8">
    <source>
        <dbReference type="Pfam" id="PF23262"/>
    </source>
</evidence>
<evidence type="ECO:0000256" key="5">
    <source>
        <dbReference type="SAM" id="Phobius"/>
    </source>
</evidence>
<dbReference type="InterPro" id="IPR036259">
    <property type="entry name" value="MFS_trans_sf"/>
</dbReference>
<feature type="chain" id="PRO_5013197622" evidence="6">
    <location>
        <begin position="24"/>
        <end position="522"/>
    </location>
</feature>
<gene>
    <name evidence="9" type="ORF">MANES_18G124400</name>
</gene>
<dbReference type="Pfam" id="PF23262">
    <property type="entry name" value="NFD4_C"/>
    <property type="match status" value="1"/>
</dbReference>
<evidence type="ECO:0000256" key="2">
    <source>
        <dbReference type="ARBA" id="ARBA00022692"/>
    </source>
</evidence>
<organism evidence="9">
    <name type="scientific">Manihot esculenta</name>
    <name type="common">Cassava</name>
    <name type="synonym">Jatropha manihot</name>
    <dbReference type="NCBI Taxonomy" id="3983"/>
    <lineage>
        <taxon>Eukaryota</taxon>
        <taxon>Viridiplantae</taxon>
        <taxon>Streptophyta</taxon>
        <taxon>Embryophyta</taxon>
        <taxon>Tracheophyta</taxon>
        <taxon>Spermatophyta</taxon>
        <taxon>Magnoliopsida</taxon>
        <taxon>eudicotyledons</taxon>
        <taxon>Gunneridae</taxon>
        <taxon>Pentapetalae</taxon>
        <taxon>rosids</taxon>
        <taxon>fabids</taxon>
        <taxon>Malpighiales</taxon>
        <taxon>Euphorbiaceae</taxon>
        <taxon>Crotonoideae</taxon>
        <taxon>Manihoteae</taxon>
        <taxon>Manihot</taxon>
    </lineage>
</organism>
<dbReference type="InterPro" id="IPR056555">
    <property type="entry name" value="NFD4_C"/>
</dbReference>
<feature type="transmembrane region" description="Helical" evidence="5">
    <location>
        <begin position="322"/>
        <end position="340"/>
    </location>
</feature>
<feature type="transmembrane region" description="Helical" evidence="5">
    <location>
        <begin position="492"/>
        <end position="511"/>
    </location>
</feature>
<sequence length="522" mass="57517">MTSPRARQWLSLVGIIWLQSVNGTNTNFPAYSSQLKQLLSMSQLQLNNLAFASDAGKIFGFFSGIAAFYLPLWLVLLIGSTLGLIGYGVQYLFLTSYISSLSYTHIFLLTVVAGNSICWINTVCYVVAIRNFPFHRQLAVGLSTSYQGLSAKIYTVLVDALFFSFPDKRAKAYLLLNSILPFLVSVLAAPVVRDVVDIENSKNMKSGFMVMFIITIVTGIFAVITSLKSMASGLSPLVNAIGVVGFLLAPLVIPLAVKIREVLAAKWMLNREAKVHTFTAEENDDAERMESGVKEGDDTREAIEVGVKEEIGVKLMLTRLNFWLYFFVYLCGATLGLVYLNNLGQIAESRGCSGTSSLVSLSSSFGFFGRLIPSLVDYFFPRRKHLISRPTSIAALMTPMAGAFFFLLNKSNISLYISTAVIGICTGAITCISVSTTTELFGTKNFSINHNLVVANIPIGSFFFGYFSALVYHKEGNEDGKCMGMQCYRTTFIIWGSLCFLGSTLALILYARMRKFYSKVNH</sequence>
<keyword evidence="6" id="KW-0732">Signal</keyword>
<evidence type="ECO:0000256" key="3">
    <source>
        <dbReference type="ARBA" id="ARBA00022989"/>
    </source>
</evidence>
<feature type="transmembrane region" description="Helical" evidence="5">
    <location>
        <begin position="415"/>
        <end position="441"/>
    </location>
</feature>
<feature type="transmembrane region" description="Helical" evidence="5">
    <location>
        <begin position="172"/>
        <end position="196"/>
    </location>
</feature>
<protein>
    <submittedName>
        <fullName evidence="9">Uncharacterized protein</fullName>
    </submittedName>
</protein>
<dbReference type="GO" id="GO:0016020">
    <property type="term" value="C:membrane"/>
    <property type="evidence" value="ECO:0000318"/>
    <property type="project" value="GO_Central"/>
</dbReference>